<sequence>GIYRGFSDETPSCTCFPLFLSDTKLSLDPSSYTYADSGNIGGGVRMCGPHRLTPSDEETPK</sequence>
<proteinExistence type="predicted"/>
<comment type="caution">
    <text evidence="1">The sequence shown here is derived from an EMBL/GenBank/DDBJ whole genome shotgun (WGS) entry which is preliminary data.</text>
</comment>
<reference evidence="1" key="1">
    <citation type="journal article" date="2021" name="Genome Biol. Evol.">
        <title>A High-Quality Reference Genome for a Parasitic Bivalve with Doubly Uniparental Inheritance (Bivalvia: Unionida).</title>
        <authorList>
            <person name="Smith C.H."/>
        </authorList>
    </citation>
    <scope>NUCLEOTIDE SEQUENCE</scope>
    <source>
        <strain evidence="1">CHS0354</strain>
    </source>
</reference>
<organism evidence="1 2">
    <name type="scientific">Potamilus streckersoni</name>
    <dbReference type="NCBI Taxonomy" id="2493646"/>
    <lineage>
        <taxon>Eukaryota</taxon>
        <taxon>Metazoa</taxon>
        <taxon>Spiralia</taxon>
        <taxon>Lophotrochozoa</taxon>
        <taxon>Mollusca</taxon>
        <taxon>Bivalvia</taxon>
        <taxon>Autobranchia</taxon>
        <taxon>Heteroconchia</taxon>
        <taxon>Palaeoheterodonta</taxon>
        <taxon>Unionida</taxon>
        <taxon>Unionoidea</taxon>
        <taxon>Unionidae</taxon>
        <taxon>Ambleminae</taxon>
        <taxon>Lampsilini</taxon>
        <taxon>Potamilus</taxon>
    </lineage>
</organism>
<reference evidence="1" key="3">
    <citation type="submission" date="2023-05" db="EMBL/GenBank/DDBJ databases">
        <authorList>
            <person name="Smith C.H."/>
        </authorList>
    </citation>
    <scope>NUCLEOTIDE SEQUENCE</scope>
    <source>
        <strain evidence="1">CHS0354</strain>
        <tissue evidence="1">Mantle</tissue>
    </source>
</reference>
<dbReference type="Proteomes" id="UP001195483">
    <property type="component" value="Unassembled WGS sequence"/>
</dbReference>
<name>A0AAE0VIX2_9BIVA</name>
<evidence type="ECO:0000313" key="2">
    <source>
        <dbReference type="Proteomes" id="UP001195483"/>
    </source>
</evidence>
<accession>A0AAE0VIX2</accession>
<feature type="non-terminal residue" evidence="1">
    <location>
        <position position="1"/>
    </location>
</feature>
<dbReference type="AlphaFoldDB" id="A0AAE0VIX2"/>
<reference evidence="1" key="2">
    <citation type="journal article" date="2021" name="Genome Biol. Evol.">
        <title>Developing a high-quality reference genome for a parasitic bivalve with doubly uniparental inheritance (Bivalvia: Unionida).</title>
        <authorList>
            <person name="Smith C.H."/>
        </authorList>
    </citation>
    <scope>NUCLEOTIDE SEQUENCE</scope>
    <source>
        <strain evidence="1">CHS0354</strain>
        <tissue evidence="1">Mantle</tissue>
    </source>
</reference>
<gene>
    <name evidence="1" type="ORF">CHS0354_001664</name>
</gene>
<dbReference type="EMBL" id="JAEAOA010000161">
    <property type="protein sequence ID" value="KAK3580003.1"/>
    <property type="molecule type" value="Genomic_DNA"/>
</dbReference>
<keyword evidence="2" id="KW-1185">Reference proteome</keyword>
<protein>
    <submittedName>
        <fullName evidence="1">Uncharacterized protein</fullName>
    </submittedName>
</protein>
<evidence type="ECO:0000313" key="1">
    <source>
        <dbReference type="EMBL" id="KAK3580003.1"/>
    </source>
</evidence>